<dbReference type="InParanoid" id="K9U857"/>
<dbReference type="InterPro" id="IPR003660">
    <property type="entry name" value="HAMP_dom"/>
</dbReference>
<dbReference type="Pfam" id="PF01590">
    <property type="entry name" value="GAF"/>
    <property type="match status" value="4"/>
</dbReference>
<dbReference type="AlphaFoldDB" id="K9U857"/>
<evidence type="ECO:0000259" key="7">
    <source>
        <dbReference type="PROSITE" id="PS50885"/>
    </source>
</evidence>
<dbReference type="InterPro" id="IPR029016">
    <property type="entry name" value="GAF-like_dom_sf"/>
</dbReference>
<dbReference type="eggNOG" id="COG0840">
    <property type="taxonomic scope" value="Bacteria"/>
</dbReference>
<dbReference type="FunCoup" id="K9U857">
    <property type="interactions" value="128"/>
</dbReference>
<dbReference type="InterPro" id="IPR004089">
    <property type="entry name" value="MCPsignal_dom"/>
</dbReference>
<proteinExistence type="inferred from homology"/>
<evidence type="ECO:0000256" key="3">
    <source>
        <dbReference type="PROSITE-ProRule" id="PRU00284"/>
    </source>
</evidence>
<organism evidence="8 9">
    <name type="scientific">Chroococcidiopsis thermalis (strain PCC 7203)</name>
    <dbReference type="NCBI Taxonomy" id="251229"/>
    <lineage>
        <taxon>Bacteria</taxon>
        <taxon>Bacillati</taxon>
        <taxon>Cyanobacteriota</taxon>
        <taxon>Cyanophyceae</taxon>
        <taxon>Chroococcidiopsidales</taxon>
        <taxon>Chroococcidiopsidaceae</taxon>
        <taxon>Chroococcidiopsis</taxon>
    </lineage>
</organism>
<evidence type="ECO:0000313" key="8">
    <source>
        <dbReference type="EMBL" id="AFY90783.1"/>
    </source>
</evidence>
<evidence type="ECO:0000256" key="1">
    <source>
        <dbReference type="ARBA" id="ARBA00023224"/>
    </source>
</evidence>
<dbReference type="Pfam" id="PF00015">
    <property type="entry name" value="MCPsignal"/>
    <property type="match status" value="1"/>
</dbReference>
<dbReference type="GO" id="GO:0007165">
    <property type="term" value="P:signal transduction"/>
    <property type="evidence" value="ECO:0007669"/>
    <property type="project" value="UniProtKB-KW"/>
</dbReference>
<evidence type="ECO:0000256" key="4">
    <source>
        <dbReference type="SAM" id="Coils"/>
    </source>
</evidence>
<dbReference type="PATRIC" id="fig|251229.3.peg.6331"/>
<dbReference type="RefSeq" id="WP_015157321.1">
    <property type="nucleotide sequence ID" value="NC_019695.1"/>
</dbReference>
<dbReference type="InterPro" id="IPR016132">
    <property type="entry name" value="Phyto_chromo_attachment"/>
</dbReference>
<gene>
    <name evidence="8" type="ORF">Chro_5420</name>
</gene>
<keyword evidence="4" id="KW-0175">Coiled coil</keyword>
<dbReference type="eggNOG" id="COG2203">
    <property type="taxonomic scope" value="Bacteria"/>
</dbReference>
<name>K9U857_CHRTP</name>
<dbReference type="SMART" id="SM00065">
    <property type="entry name" value="GAF"/>
    <property type="match status" value="4"/>
</dbReference>
<dbReference type="SMART" id="SM00304">
    <property type="entry name" value="HAMP"/>
    <property type="match status" value="1"/>
</dbReference>
<dbReference type="Gene3D" id="1.10.287.950">
    <property type="entry name" value="Methyl-accepting chemotaxis protein"/>
    <property type="match status" value="1"/>
</dbReference>
<feature type="domain" description="Phytochrome chromophore attachment site" evidence="5">
    <location>
        <begin position="289"/>
        <end position="454"/>
    </location>
</feature>
<dbReference type="InterPro" id="IPR003018">
    <property type="entry name" value="GAF"/>
</dbReference>
<feature type="domain" description="Phytochrome chromophore attachment site" evidence="5">
    <location>
        <begin position="704"/>
        <end position="842"/>
    </location>
</feature>
<protein>
    <submittedName>
        <fullName evidence="8">Methyl-accepting chemotaxis sensory transducer with GAF sensor</fullName>
    </submittedName>
</protein>
<feature type="domain" description="Phytochrome chromophore attachment site" evidence="5">
    <location>
        <begin position="117"/>
        <end position="253"/>
    </location>
</feature>
<dbReference type="HOGENOM" id="CLU_000445_50_0_3"/>
<reference evidence="8 9" key="1">
    <citation type="submission" date="2012-06" db="EMBL/GenBank/DDBJ databases">
        <title>Finished chromosome of genome of Chroococcidiopsis thermalis PCC 7203.</title>
        <authorList>
            <consortium name="US DOE Joint Genome Institute"/>
            <person name="Gugger M."/>
            <person name="Coursin T."/>
            <person name="Rippka R."/>
            <person name="Tandeau De Marsac N."/>
            <person name="Huntemann M."/>
            <person name="Wei C.-L."/>
            <person name="Han J."/>
            <person name="Detter J.C."/>
            <person name="Han C."/>
            <person name="Tapia R."/>
            <person name="Davenport K."/>
            <person name="Daligault H."/>
            <person name="Erkkila T."/>
            <person name="Gu W."/>
            <person name="Munk A.C.C."/>
            <person name="Teshima H."/>
            <person name="Xu Y."/>
            <person name="Chain P."/>
            <person name="Chen A."/>
            <person name="Krypides N."/>
            <person name="Mavromatis K."/>
            <person name="Markowitz V."/>
            <person name="Szeto E."/>
            <person name="Ivanova N."/>
            <person name="Mikhailova N."/>
            <person name="Ovchinnikova G."/>
            <person name="Pagani I."/>
            <person name="Pati A."/>
            <person name="Goodwin L."/>
            <person name="Peters L."/>
            <person name="Pitluck S."/>
            <person name="Woyke T."/>
            <person name="Kerfeld C."/>
        </authorList>
    </citation>
    <scope>NUCLEOTIDE SEQUENCE [LARGE SCALE GENOMIC DNA]</scope>
    <source>
        <strain evidence="8 9">PCC 7203</strain>
    </source>
</reference>
<evidence type="ECO:0000259" key="5">
    <source>
        <dbReference type="PROSITE" id="PS50046"/>
    </source>
</evidence>
<feature type="domain" description="Phytochrome chromophore attachment site" evidence="5">
    <location>
        <begin position="497"/>
        <end position="660"/>
    </location>
</feature>
<feature type="domain" description="HAMP" evidence="7">
    <location>
        <begin position="893"/>
        <end position="926"/>
    </location>
</feature>
<comment type="similarity">
    <text evidence="2">Belongs to the methyl-accepting chemotaxis (MCP) protein family.</text>
</comment>
<dbReference type="STRING" id="251229.Chro_5420"/>
<dbReference type="PROSITE" id="PS50111">
    <property type="entry name" value="CHEMOTAXIS_TRANSDUC_2"/>
    <property type="match status" value="1"/>
</dbReference>
<dbReference type="PROSITE" id="PS50046">
    <property type="entry name" value="PHYTOCHROME_2"/>
    <property type="match status" value="4"/>
</dbReference>
<dbReference type="Pfam" id="PF00672">
    <property type="entry name" value="HAMP"/>
    <property type="match status" value="1"/>
</dbReference>
<dbReference type="SUPFAM" id="SSF58104">
    <property type="entry name" value="Methyl-accepting chemotaxis protein (MCP) signaling domain"/>
    <property type="match status" value="1"/>
</dbReference>
<sequence>MQFKNLFKQEQELPEQRQQYRGSTKILPPLDSTQQSASDAVADATQPTALVNAMKAELEQAGLLNAPEARAKFLQLEQLAQMLQMGMKDQDVATASSFKSERQRLSAIASVMRQAAAEDGLLPTTAHLVCQYLQADRVLIYRFLDEEKGVVLAEAMVGDFTPSLGETLAVRMFGAENLQAYQHSPAIALADIYQASLSPYQIQLLERFQVCASLSVPIALPEGGWGLLVAQQCQSPRSWTESEISLLDRVATELALLVQPEEYKILLRSLGEQQKVLARVIEKIQGSPDIGSIFRTTTQELRQLLKADRVAIYRFNPDWSGEFIAESVAAGWVSVIEAQEGDEVLKSDRASQDRCTLRNLTAYTPNADADTYLQDTKGGGYARGEKFKRVDDIYTAGFSPCYIASLEKYQARAYVIVPIFQDTKLWGLLAAYQNSGPRHWQDGEVNIMLQLSNPLAIALQQAEVRQQLQSQADRIAQAAERERTVTRIIDKIRQSLNINNIFRTTTYELRQLLKADRVAIYRFNPDWSGEFVAESIAPGWRSLLEAQKQDDSLQHNFTDDEGCVVKDIPAPGSTTVDTFLQNNKGSSLRDKQYLQVDDVYKADFSACYMELLDKFQARAYITIPVYQGDKLWGLLAAYQNSGARHWQAEEIEIMLQVRNPLGIALQQAEALQQVQATSAKLSRAATIEQAVTRITSRLLRSLDTESAIYKIIPKEVRQMLAAERVVLYKFKPDWGGEFVAESVAAGWSSLLEVLPVIEDSHLQDTQGGRYRQGGTIAVNNIYTAGHSACHVELLEQMEARAYTIVPVFVQQELWGLLAAYQNSAPREWEETEVSALAQVGNQVGAALQKVNYLEQIRTQTEQLQQLAQREKVAKEQLQQRAMQLLVAVRPALNGDLTVRAPITDDEVGTIADAYNNTLQSLRRIVMQLQTASTQVSQTSQNSESAMSALTIQAQQQLTALQRAMTEIQAMVDATTVVAADAAQVEKAAQRTHQTVRQGDAAMNRTVEGILALRETVAETSQLIQRLSASSQKISKAVDAIGNFTTQTQLLALNAAIEATRAGEYGRGFAVVADEVRSLARQSATATTEIGKLVQEIQASTAQVSQAMETGVQQAIASSHLVSDTRSSLTAIVEATAEIGQLVAGINQATQSQTQQSQSVTQAVSEVANIATRTSDDATLLSIAFHELLIMSQELQASASKFIVSRE</sequence>
<evidence type="ECO:0000313" key="9">
    <source>
        <dbReference type="Proteomes" id="UP000010384"/>
    </source>
</evidence>
<dbReference type="Gene3D" id="3.30.450.40">
    <property type="match status" value="4"/>
</dbReference>
<dbReference type="PANTHER" id="PTHR32089">
    <property type="entry name" value="METHYL-ACCEPTING CHEMOTAXIS PROTEIN MCPB"/>
    <property type="match status" value="1"/>
</dbReference>
<dbReference type="EMBL" id="CP003597">
    <property type="protein sequence ID" value="AFY90783.1"/>
    <property type="molecule type" value="Genomic_DNA"/>
</dbReference>
<dbReference type="SMART" id="SM00283">
    <property type="entry name" value="MA"/>
    <property type="match status" value="1"/>
</dbReference>
<dbReference type="SUPFAM" id="SSF55781">
    <property type="entry name" value="GAF domain-like"/>
    <property type="match status" value="4"/>
</dbReference>
<dbReference type="OrthoDB" id="419276at2"/>
<keyword evidence="1 3" id="KW-0807">Transducer</keyword>
<dbReference type="GO" id="GO:0016020">
    <property type="term" value="C:membrane"/>
    <property type="evidence" value="ECO:0007669"/>
    <property type="project" value="InterPro"/>
</dbReference>
<feature type="coiled-coil region" evidence="4">
    <location>
        <begin position="849"/>
        <end position="880"/>
    </location>
</feature>
<evidence type="ECO:0000256" key="2">
    <source>
        <dbReference type="ARBA" id="ARBA00029447"/>
    </source>
</evidence>
<feature type="domain" description="Methyl-accepting transducer" evidence="6">
    <location>
        <begin position="931"/>
        <end position="1167"/>
    </location>
</feature>
<dbReference type="KEGG" id="cthe:Chro_5420"/>
<accession>K9U857</accession>
<dbReference type="Proteomes" id="UP000010384">
    <property type="component" value="Chromosome"/>
</dbReference>
<dbReference type="PROSITE" id="PS50885">
    <property type="entry name" value="HAMP"/>
    <property type="match status" value="1"/>
</dbReference>
<dbReference type="PANTHER" id="PTHR32089:SF114">
    <property type="entry name" value="METHYL-ACCEPTING CHEMOTAXIS PROTEIN MCPB"/>
    <property type="match status" value="1"/>
</dbReference>
<evidence type="ECO:0000259" key="6">
    <source>
        <dbReference type="PROSITE" id="PS50111"/>
    </source>
</evidence>
<keyword evidence="9" id="KW-1185">Reference proteome</keyword>